<dbReference type="PANTHER" id="PTHR10000">
    <property type="entry name" value="PHOSPHOSERINE PHOSPHATASE"/>
    <property type="match status" value="1"/>
</dbReference>
<dbReference type="InterPro" id="IPR036412">
    <property type="entry name" value="HAD-like_sf"/>
</dbReference>
<organism evidence="1 2">
    <name type="scientific">Paraliobacillus ryukyuensis</name>
    <dbReference type="NCBI Taxonomy" id="200904"/>
    <lineage>
        <taxon>Bacteria</taxon>
        <taxon>Bacillati</taxon>
        <taxon>Bacillota</taxon>
        <taxon>Bacilli</taxon>
        <taxon>Bacillales</taxon>
        <taxon>Bacillaceae</taxon>
        <taxon>Paraliobacillus</taxon>
    </lineage>
</organism>
<comment type="caution">
    <text evidence="1">The sequence shown here is derived from an EMBL/GenBank/DDBJ whole genome shotgun (WGS) entry which is preliminary data.</text>
</comment>
<evidence type="ECO:0000313" key="2">
    <source>
        <dbReference type="Proteomes" id="UP000252254"/>
    </source>
</evidence>
<reference evidence="1 2" key="1">
    <citation type="submission" date="2018-06" db="EMBL/GenBank/DDBJ databases">
        <title>Genomic Encyclopedia of Type Strains, Phase IV (KMG-IV): sequencing the most valuable type-strain genomes for metagenomic binning, comparative biology and taxonomic classification.</title>
        <authorList>
            <person name="Goeker M."/>
        </authorList>
    </citation>
    <scope>NUCLEOTIDE SEQUENCE [LARGE SCALE GENOMIC DNA]</scope>
    <source>
        <strain evidence="1 2">DSM 15140</strain>
    </source>
</reference>
<dbReference type="Gene3D" id="3.30.1240.10">
    <property type="match status" value="1"/>
</dbReference>
<accession>A0A366DZE8</accession>
<keyword evidence="2" id="KW-1185">Reference proteome</keyword>
<dbReference type="GO" id="GO:0000287">
    <property type="term" value="F:magnesium ion binding"/>
    <property type="evidence" value="ECO:0007669"/>
    <property type="project" value="TreeGrafter"/>
</dbReference>
<proteinExistence type="predicted"/>
<dbReference type="NCBIfam" id="TIGR01484">
    <property type="entry name" value="HAD-SF-IIB"/>
    <property type="match status" value="1"/>
</dbReference>
<dbReference type="RefSeq" id="WP_113869805.1">
    <property type="nucleotide sequence ID" value="NZ_BAABQN010000009.1"/>
</dbReference>
<evidence type="ECO:0008006" key="3">
    <source>
        <dbReference type="Google" id="ProtNLM"/>
    </source>
</evidence>
<sequence length="284" mass="31179">MKLIATDLDGTLLNQNGKISQGNATALKRAIGQGVEVIVATGRSFSAAKKPLQDVGLVLPIICLNGANFYSTEGKLLNSIPLSRSVVHNIVSDSQRINAYFELYTNKGIYSPDRTQFMDVLVNIMLSANPSLSREEVEHIAKQRFQEEDFNVLKEFDTLIDNSTIEIYKILAFSLEANTLDTLKQNHTNKENVVVTSSGYDNAEFNHPDAQKGTALSQYAEERGINLADVMAVGDNFNDLSMLNIVGHSVAMGNAEQTIKNKCTFTTTSNNEDGVAKAIEHFLN</sequence>
<dbReference type="SFLD" id="SFLDG01140">
    <property type="entry name" value="C2.B:_Phosphomannomutase_and_P"/>
    <property type="match status" value="1"/>
</dbReference>
<name>A0A366DZE8_9BACI</name>
<evidence type="ECO:0000313" key="1">
    <source>
        <dbReference type="EMBL" id="RBO94588.1"/>
    </source>
</evidence>
<dbReference type="AlphaFoldDB" id="A0A366DZE8"/>
<gene>
    <name evidence="1" type="ORF">DES48_11075</name>
</gene>
<protein>
    <recommendedName>
        <fullName evidence="3">Cof subfamily protein (Haloacid dehalogenase superfamily)/HAD superfamily hydrolase (TIGR01484 family)</fullName>
    </recommendedName>
</protein>
<dbReference type="Gene3D" id="3.40.50.1000">
    <property type="entry name" value="HAD superfamily/HAD-like"/>
    <property type="match status" value="1"/>
</dbReference>
<dbReference type="SFLD" id="SFLDS00003">
    <property type="entry name" value="Haloacid_Dehalogenase"/>
    <property type="match status" value="1"/>
</dbReference>
<dbReference type="InterPro" id="IPR000150">
    <property type="entry name" value="Cof"/>
</dbReference>
<dbReference type="GO" id="GO:0016791">
    <property type="term" value="F:phosphatase activity"/>
    <property type="evidence" value="ECO:0007669"/>
    <property type="project" value="TreeGrafter"/>
</dbReference>
<dbReference type="PANTHER" id="PTHR10000:SF55">
    <property type="entry name" value="5-AMINO-6-(5-PHOSPHO-D-RIBITYLAMINO)URACIL PHOSPHATASE YCSE"/>
    <property type="match status" value="1"/>
</dbReference>
<dbReference type="GO" id="GO:0005829">
    <property type="term" value="C:cytosol"/>
    <property type="evidence" value="ECO:0007669"/>
    <property type="project" value="TreeGrafter"/>
</dbReference>
<dbReference type="InterPro" id="IPR023214">
    <property type="entry name" value="HAD_sf"/>
</dbReference>
<dbReference type="SUPFAM" id="SSF56784">
    <property type="entry name" value="HAD-like"/>
    <property type="match status" value="1"/>
</dbReference>
<dbReference type="OrthoDB" id="9806027at2"/>
<dbReference type="Pfam" id="PF08282">
    <property type="entry name" value="Hydrolase_3"/>
    <property type="match status" value="1"/>
</dbReference>
<dbReference type="InterPro" id="IPR006379">
    <property type="entry name" value="HAD-SF_hydro_IIB"/>
</dbReference>
<dbReference type="Proteomes" id="UP000252254">
    <property type="component" value="Unassembled WGS sequence"/>
</dbReference>
<dbReference type="STRING" id="200904.GCA_900168775_01347"/>
<dbReference type="PROSITE" id="PS01229">
    <property type="entry name" value="COF_2"/>
    <property type="match status" value="1"/>
</dbReference>
<dbReference type="CDD" id="cd07516">
    <property type="entry name" value="HAD_Pase"/>
    <property type="match status" value="1"/>
</dbReference>
<dbReference type="NCBIfam" id="TIGR00099">
    <property type="entry name" value="Cof-subfamily"/>
    <property type="match status" value="1"/>
</dbReference>
<dbReference type="EMBL" id="QNRI01000010">
    <property type="protein sequence ID" value="RBO94588.1"/>
    <property type="molecule type" value="Genomic_DNA"/>
</dbReference>
<dbReference type="PROSITE" id="PS01228">
    <property type="entry name" value="COF_1"/>
    <property type="match status" value="1"/>
</dbReference>